<sequence length="279" mass="32214">MNLLLICETAIIEQIFSLVCKKLDIDLTVSKSNDVSEKYDLIVIDQNFIDDKFNIIKQFSKKLGAISSEELPFDKSRDFIIPRPFLPTKLQEILKEELKNIIEDDEIASKEDNKVNTYIDANEYKNQNEDMYEEDEDVTVPIITDYVESLAEDVYLDIEDDNDESIVSLASLNNGGILDNLELSKINDILKEDVIHNEVMNKNDWQNIADIIDDALDEVKEYEFDLNQSESNNKPLNLVLSNYNINELKPLLEKFNQETIDRLSHGESIDIRLVLKEES</sequence>
<evidence type="ECO:0000313" key="4">
    <source>
        <dbReference type="Proteomes" id="UP000472839"/>
    </source>
</evidence>
<dbReference type="RefSeq" id="WP_152191483.1">
    <property type="nucleotide sequence ID" value="NZ_WFKI01000033.1"/>
</dbReference>
<evidence type="ECO:0000313" key="3">
    <source>
        <dbReference type="Proteomes" id="UP000461010"/>
    </source>
</evidence>
<comment type="caution">
    <text evidence="1">The sequence shown here is derived from an EMBL/GenBank/DDBJ whole genome shotgun (WGS) entry which is preliminary data.</text>
</comment>
<dbReference type="EMBL" id="WFKJ01000044">
    <property type="protein sequence ID" value="KAB7888769.1"/>
    <property type="molecule type" value="Genomic_DNA"/>
</dbReference>
<evidence type="ECO:0000313" key="2">
    <source>
        <dbReference type="EMBL" id="KAB7888769.1"/>
    </source>
</evidence>
<keyword evidence="3" id="KW-1185">Reference proteome</keyword>
<organism evidence="1 4">
    <name type="scientific">Poseidonibacter ostreae</name>
    <dbReference type="NCBI Taxonomy" id="2654171"/>
    <lineage>
        <taxon>Bacteria</taxon>
        <taxon>Pseudomonadati</taxon>
        <taxon>Campylobacterota</taxon>
        <taxon>Epsilonproteobacteria</taxon>
        <taxon>Campylobacterales</taxon>
        <taxon>Arcobacteraceae</taxon>
        <taxon>Poseidonibacter</taxon>
    </lineage>
</organism>
<name>A0A6L4WSH5_9BACT</name>
<proteinExistence type="predicted"/>
<dbReference type="AlphaFoldDB" id="A0A6L4WSH5"/>
<dbReference type="EMBL" id="WFKK01000048">
    <property type="protein sequence ID" value="KAB7885977.1"/>
    <property type="molecule type" value="Genomic_DNA"/>
</dbReference>
<reference evidence="3 4" key="1">
    <citation type="submission" date="2019-10" db="EMBL/GenBank/DDBJ databases">
        <title>Poseidonibacter ostreae sp. nov., isolated from the gut of the Ostrea denselamellosa.</title>
        <authorList>
            <person name="Choi A."/>
        </authorList>
    </citation>
    <scope>NUCLEOTIDE SEQUENCE [LARGE SCALE GENOMIC DNA]</scope>
    <source>
        <strain evidence="1 4">SJOD-M-33</strain>
        <strain evidence="2 3">SJOD-M-5</strain>
    </source>
</reference>
<accession>A0A6L4WSH5</accession>
<protein>
    <submittedName>
        <fullName evidence="1">Uncharacterized protein</fullName>
    </submittedName>
</protein>
<gene>
    <name evidence="2" type="ORF">GBG18_12310</name>
    <name evidence="1" type="ORF">GBG19_13110</name>
</gene>
<evidence type="ECO:0000313" key="1">
    <source>
        <dbReference type="EMBL" id="KAB7885977.1"/>
    </source>
</evidence>
<dbReference type="Proteomes" id="UP000472839">
    <property type="component" value="Unassembled WGS sequence"/>
</dbReference>
<dbReference type="Proteomes" id="UP000461010">
    <property type="component" value="Unassembled WGS sequence"/>
</dbReference>